<dbReference type="Gene3D" id="1.20.1280.50">
    <property type="match status" value="1"/>
</dbReference>
<dbReference type="InterPro" id="IPR001810">
    <property type="entry name" value="F-box_dom"/>
</dbReference>
<reference evidence="3" key="1">
    <citation type="submission" date="2023-03" db="EMBL/GenBank/DDBJ databases">
        <title>Massive genome expansion in bonnet fungi (Mycena s.s.) driven by repeated elements and novel gene families across ecological guilds.</title>
        <authorList>
            <consortium name="Lawrence Berkeley National Laboratory"/>
            <person name="Harder C.B."/>
            <person name="Miyauchi S."/>
            <person name="Viragh M."/>
            <person name="Kuo A."/>
            <person name="Thoen E."/>
            <person name="Andreopoulos B."/>
            <person name="Lu D."/>
            <person name="Skrede I."/>
            <person name="Drula E."/>
            <person name="Henrissat B."/>
            <person name="Morin E."/>
            <person name="Kohler A."/>
            <person name="Barry K."/>
            <person name="LaButti K."/>
            <person name="Morin E."/>
            <person name="Salamov A."/>
            <person name="Lipzen A."/>
            <person name="Mereny Z."/>
            <person name="Hegedus B."/>
            <person name="Baldrian P."/>
            <person name="Stursova M."/>
            <person name="Weitz H."/>
            <person name="Taylor A."/>
            <person name="Grigoriev I.V."/>
            <person name="Nagy L.G."/>
            <person name="Martin F."/>
            <person name="Kauserud H."/>
        </authorList>
    </citation>
    <scope>NUCLEOTIDE SEQUENCE</scope>
    <source>
        <strain evidence="3">9284</strain>
    </source>
</reference>
<comment type="caution">
    <text evidence="3">The sequence shown here is derived from an EMBL/GenBank/DDBJ whole genome shotgun (WGS) entry which is preliminary data.</text>
</comment>
<evidence type="ECO:0000313" key="4">
    <source>
        <dbReference type="Proteomes" id="UP001221142"/>
    </source>
</evidence>
<dbReference type="SUPFAM" id="SSF81383">
    <property type="entry name" value="F-box domain"/>
    <property type="match status" value="1"/>
</dbReference>
<sequence>MPLPGVRLRSDSTSQTSGEMPRSRAQEPFVASPLLPDTAQSEHILALLRSYCEPPSNISATISALSDELGRYDDEISRCENDISAPGDVASERAKLEDHLSKCRSLLSPIRRMPPEVLTAIFALFKPDLFDQAITPLLRLSHVCARWYTIITGTPILWDFIAMGENAIQEKTMALLSLCLERSGTAPLALYI</sequence>
<evidence type="ECO:0000259" key="2">
    <source>
        <dbReference type="Pfam" id="PF12937"/>
    </source>
</evidence>
<evidence type="ECO:0000313" key="3">
    <source>
        <dbReference type="EMBL" id="KAJ7641050.1"/>
    </source>
</evidence>
<proteinExistence type="predicted"/>
<dbReference type="Proteomes" id="UP001221142">
    <property type="component" value="Unassembled WGS sequence"/>
</dbReference>
<name>A0AAD7C6X1_9AGAR</name>
<accession>A0AAD7C6X1</accession>
<dbReference type="AlphaFoldDB" id="A0AAD7C6X1"/>
<protein>
    <recommendedName>
        <fullName evidence="2">F-box domain-containing protein</fullName>
    </recommendedName>
</protein>
<dbReference type="Pfam" id="PF12937">
    <property type="entry name" value="F-box-like"/>
    <property type="match status" value="1"/>
</dbReference>
<dbReference type="EMBL" id="JARKIF010000004">
    <property type="protein sequence ID" value="KAJ7641050.1"/>
    <property type="molecule type" value="Genomic_DNA"/>
</dbReference>
<keyword evidence="4" id="KW-1185">Reference proteome</keyword>
<feature type="region of interest" description="Disordered" evidence="1">
    <location>
        <begin position="1"/>
        <end position="28"/>
    </location>
</feature>
<feature type="domain" description="F-box" evidence="2">
    <location>
        <begin position="111"/>
        <end position="159"/>
    </location>
</feature>
<dbReference type="InterPro" id="IPR036047">
    <property type="entry name" value="F-box-like_dom_sf"/>
</dbReference>
<evidence type="ECO:0000256" key="1">
    <source>
        <dbReference type="SAM" id="MobiDB-lite"/>
    </source>
</evidence>
<organism evidence="3 4">
    <name type="scientific">Roridomyces roridus</name>
    <dbReference type="NCBI Taxonomy" id="1738132"/>
    <lineage>
        <taxon>Eukaryota</taxon>
        <taxon>Fungi</taxon>
        <taxon>Dikarya</taxon>
        <taxon>Basidiomycota</taxon>
        <taxon>Agaricomycotina</taxon>
        <taxon>Agaricomycetes</taxon>
        <taxon>Agaricomycetidae</taxon>
        <taxon>Agaricales</taxon>
        <taxon>Marasmiineae</taxon>
        <taxon>Mycenaceae</taxon>
        <taxon>Roridomyces</taxon>
    </lineage>
</organism>
<gene>
    <name evidence="3" type="ORF">FB45DRAFT_352212</name>
</gene>